<dbReference type="AlphaFoldDB" id="A0A6A6EXB9"/>
<evidence type="ECO:0000313" key="1">
    <source>
        <dbReference type="EMBL" id="KAF2194566.1"/>
    </source>
</evidence>
<gene>
    <name evidence="1" type="ORF">K469DRAFT_706035</name>
</gene>
<organism evidence="1 2">
    <name type="scientific">Zopfia rhizophila CBS 207.26</name>
    <dbReference type="NCBI Taxonomy" id="1314779"/>
    <lineage>
        <taxon>Eukaryota</taxon>
        <taxon>Fungi</taxon>
        <taxon>Dikarya</taxon>
        <taxon>Ascomycota</taxon>
        <taxon>Pezizomycotina</taxon>
        <taxon>Dothideomycetes</taxon>
        <taxon>Dothideomycetes incertae sedis</taxon>
        <taxon>Zopfiaceae</taxon>
        <taxon>Zopfia</taxon>
    </lineage>
</organism>
<keyword evidence="2" id="KW-1185">Reference proteome</keyword>
<dbReference type="EMBL" id="ML994611">
    <property type="protein sequence ID" value="KAF2194566.1"/>
    <property type="molecule type" value="Genomic_DNA"/>
</dbReference>
<sequence>MTDLHGPILRDTVRMPGLEYCCSQSPLRVVNDDGFFRPDSQLKADSEILKDAFNGTEMICIEALHPETAADEAEFFNIRRDKFWNRLTRGEPTTTEDVSPLVKDKVVESIRLAGKIHFRAVAMRIQHDDQINTEDMKRLHMIIRKVDYGSWKIAHYVYLWILLTGGAAAHGHPEERPFFVSELMRFALSVGLLDWRAFRQTLGNFLWLQHFLRRDLERSTKENGEG</sequence>
<proteinExistence type="predicted"/>
<dbReference type="PANTHER" id="PTHR37540">
    <property type="entry name" value="TRANSCRIPTION FACTOR (ACR-2), PUTATIVE-RELATED-RELATED"/>
    <property type="match status" value="1"/>
</dbReference>
<evidence type="ECO:0000313" key="2">
    <source>
        <dbReference type="Proteomes" id="UP000800200"/>
    </source>
</evidence>
<dbReference type="PANTHER" id="PTHR37540:SF5">
    <property type="entry name" value="TRANSCRIPTION FACTOR DOMAIN-CONTAINING PROTEIN"/>
    <property type="match status" value="1"/>
</dbReference>
<dbReference type="OrthoDB" id="4159781at2759"/>
<name>A0A6A6EXB9_9PEZI</name>
<dbReference type="Proteomes" id="UP000800200">
    <property type="component" value="Unassembled WGS sequence"/>
</dbReference>
<reference evidence="1" key="1">
    <citation type="journal article" date="2020" name="Stud. Mycol.">
        <title>101 Dothideomycetes genomes: a test case for predicting lifestyles and emergence of pathogens.</title>
        <authorList>
            <person name="Haridas S."/>
            <person name="Albert R."/>
            <person name="Binder M."/>
            <person name="Bloem J."/>
            <person name="Labutti K."/>
            <person name="Salamov A."/>
            <person name="Andreopoulos B."/>
            <person name="Baker S."/>
            <person name="Barry K."/>
            <person name="Bills G."/>
            <person name="Bluhm B."/>
            <person name="Cannon C."/>
            <person name="Castanera R."/>
            <person name="Culley D."/>
            <person name="Daum C."/>
            <person name="Ezra D."/>
            <person name="Gonzalez J."/>
            <person name="Henrissat B."/>
            <person name="Kuo A."/>
            <person name="Liang C."/>
            <person name="Lipzen A."/>
            <person name="Lutzoni F."/>
            <person name="Magnuson J."/>
            <person name="Mondo S."/>
            <person name="Nolan M."/>
            <person name="Ohm R."/>
            <person name="Pangilinan J."/>
            <person name="Park H.-J."/>
            <person name="Ramirez L."/>
            <person name="Alfaro M."/>
            <person name="Sun H."/>
            <person name="Tritt A."/>
            <person name="Yoshinaga Y."/>
            <person name="Zwiers L.-H."/>
            <person name="Turgeon B."/>
            <person name="Goodwin S."/>
            <person name="Spatafora J."/>
            <person name="Crous P."/>
            <person name="Grigoriev I."/>
        </authorList>
    </citation>
    <scope>NUCLEOTIDE SEQUENCE</scope>
    <source>
        <strain evidence="1">CBS 207.26</strain>
    </source>
</reference>
<accession>A0A6A6EXB9</accession>
<protein>
    <submittedName>
        <fullName evidence="1">Uncharacterized protein</fullName>
    </submittedName>
</protein>